<dbReference type="AlphaFoldDB" id="A0AAD6VDU4"/>
<organism evidence="1 2">
    <name type="scientific">Mycena pura</name>
    <dbReference type="NCBI Taxonomy" id="153505"/>
    <lineage>
        <taxon>Eukaryota</taxon>
        <taxon>Fungi</taxon>
        <taxon>Dikarya</taxon>
        <taxon>Basidiomycota</taxon>
        <taxon>Agaricomycotina</taxon>
        <taxon>Agaricomycetes</taxon>
        <taxon>Agaricomycetidae</taxon>
        <taxon>Agaricales</taxon>
        <taxon>Marasmiineae</taxon>
        <taxon>Mycenaceae</taxon>
        <taxon>Mycena</taxon>
    </lineage>
</organism>
<reference evidence="1" key="1">
    <citation type="submission" date="2023-03" db="EMBL/GenBank/DDBJ databases">
        <title>Massive genome expansion in bonnet fungi (Mycena s.s.) driven by repeated elements and novel gene families across ecological guilds.</title>
        <authorList>
            <consortium name="Lawrence Berkeley National Laboratory"/>
            <person name="Harder C.B."/>
            <person name="Miyauchi S."/>
            <person name="Viragh M."/>
            <person name="Kuo A."/>
            <person name="Thoen E."/>
            <person name="Andreopoulos B."/>
            <person name="Lu D."/>
            <person name="Skrede I."/>
            <person name="Drula E."/>
            <person name="Henrissat B."/>
            <person name="Morin E."/>
            <person name="Kohler A."/>
            <person name="Barry K."/>
            <person name="LaButti K."/>
            <person name="Morin E."/>
            <person name="Salamov A."/>
            <person name="Lipzen A."/>
            <person name="Mereny Z."/>
            <person name="Hegedus B."/>
            <person name="Baldrian P."/>
            <person name="Stursova M."/>
            <person name="Weitz H."/>
            <person name="Taylor A."/>
            <person name="Grigoriev I.V."/>
            <person name="Nagy L.G."/>
            <person name="Martin F."/>
            <person name="Kauserud H."/>
        </authorList>
    </citation>
    <scope>NUCLEOTIDE SEQUENCE</scope>
    <source>
        <strain evidence="1">9144</strain>
    </source>
</reference>
<sequence>MGDYIFDDELQQTNPLWNPYEWIGCNRIYRDIPRYVSLEASRARRIPAEVLLTLPSESLSPARFFSSATLPAWDAVYDACDIREADVDFNATQPSFLPENPTDWPLLPFKTIQRLDAKFGQAWLDGMKSIRDG</sequence>
<keyword evidence="2" id="KW-1185">Reference proteome</keyword>
<protein>
    <submittedName>
        <fullName evidence="1">Uncharacterized protein</fullName>
    </submittedName>
</protein>
<gene>
    <name evidence="1" type="ORF">GGX14DRAFT_567903</name>
</gene>
<dbReference type="Proteomes" id="UP001219525">
    <property type="component" value="Unassembled WGS sequence"/>
</dbReference>
<name>A0AAD6VDU4_9AGAR</name>
<evidence type="ECO:0000313" key="1">
    <source>
        <dbReference type="EMBL" id="KAJ7206826.1"/>
    </source>
</evidence>
<dbReference type="EMBL" id="JARJCW010000038">
    <property type="protein sequence ID" value="KAJ7206826.1"/>
    <property type="molecule type" value="Genomic_DNA"/>
</dbReference>
<accession>A0AAD6VDU4</accession>
<comment type="caution">
    <text evidence="1">The sequence shown here is derived from an EMBL/GenBank/DDBJ whole genome shotgun (WGS) entry which is preliminary data.</text>
</comment>
<evidence type="ECO:0000313" key="2">
    <source>
        <dbReference type="Proteomes" id="UP001219525"/>
    </source>
</evidence>
<proteinExistence type="predicted"/>